<proteinExistence type="predicted"/>
<organism evidence="1 2">
    <name type="scientific">Trichothecium roseum</name>
    <dbReference type="NCBI Taxonomy" id="47278"/>
    <lineage>
        <taxon>Eukaryota</taxon>
        <taxon>Fungi</taxon>
        <taxon>Dikarya</taxon>
        <taxon>Ascomycota</taxon>
        <taxon>Pezizomycotina</taxon>
        <taxon>Sordariomycetes</taxon>
        <taxon>Hypocreomycetidae</taxon>
        <taxon>Hypocreales</taxon>
        <taxon>Hypocreales incertae sedis</taxon>
        <taxon>Trichothecium</taxon>
    </lineage>
</organism>
<reference evidence="1" key="1">
    <citation type="submission" date="2022-10" db="EMBL/GenBank/DDBJ databases">
        <title>Complete Genome of Trichothecium roseum strain YXFP-22015, a Plant Pathogen Isolated from Citrus.</title>
        <authorList>
            <person name="Wang Y."/>
            <person name="Zhu L."/>
        </authorList>
    </citation>
    <scope>NUCLEOTIDE SEQUENCE</scope>
    <source>
        <strain evidence="1">YXFP-22015</strain>
    </source>
</reference>
<name>A0ACC0V6Z7_9HYPO</name>
<sequence length="302" mass="34128">MDHNDFMLVFPPGGQLPYNRDLVADIEAARKSFEGTLFIDRVLRALGIAKAKAYPPKTDAALRQLHQQICESSMSLHHKYSLFYYILLDFNQEPTQRALASDEFAAKFGMPVNYQLFMKGLWYLDRKEFSTAVEYISHPSLVPDFADDIMTCLVVHAPPNDYSLPLAYFYTVRPMLKTSAALELLFDALSKTNSTEALLYSRTHPEHTREVLFRRLVASTANASPEVASELAFLPFDAEESAWFEEYLTTGEGKALKKAKDLLMIRNITGDQFEQVSKKKGGSSKWAPIIEGIRAGTEGHRE</sequence>
<evidence type="ECO:0000313" key="2">
    <source>
        <dbReference type="Proteomes" id="UP001163324"/>
    </source>
</evidence>
<accession>A0ACC0V6Z7</accession>
<dbReference type="EMBL" id="CM047942">
    <property type="protein sequence ID" value="KAI9901917.1"/>
    <property type="molecule type" value="Genomic_DNA"/>
</dbReference>
<comment type="caution">
    <text evidence="1">The sequence shown here is derived from an EMBL/GenBank/DDBJ whole genome shotgun (WGS) entry which is preliminary data.</text>
</comment>
<protein>
    <submittedName>
        <fullName evidence="1">Uncharacterized protein</fullName>
    </submittedName>
</protein>
<keyword evidence="2" id="KW-1185">Reference proteome</keyword>
<dbReference type="Proteomes" id="UP001163324">
    <property type="component" value="Chromosome 3"/>
</dbReference>
<evidence type="ECO:0000313" key="1">
    <source>
        <dbReference type="EMBL" id="KAI9901917.1"/>
    </source>
</evidence>
<gene>
    <name evidence="1" type="ORF">N3K66_003734</name>
</gene>